<dbReference type="GO" id="GO:0005886">
    <property type="term" value="C:plasma membrane"/>
    <property type="evidence" value="ECO:0007669"/>
    <property type="project" value="UniProtKB-SubCell"/>
</dbReference>
<name>A0A2M7Q8G0_9BACT</name>
<keyword evidence="3 9" id="KW-1003">Cell membrane</keyword>
<evidence type="ECO:0000256" key="3">
    <source>
        <dbReference type="ARBA" id="ARBA00022475"/>
    </source>
</evidence>
<keyword evidence="7 9" id="KW-0811">Translocation</keyword>
<evidence type="ECO:0000256" key="8">
    <source>
        <dbReference type="ARBA" id="ARBA00023136"/>
    </source>
</evidence>
<dbReference type="GO" id="GO:0009306">
    <property type="term" value="P:protein secretion"/>
    <property type="evidence" value="ECO:0007669"/>
    <property type="project" value="UniProtKB-UniRule"/>
</dbReference>
<dbReference type="InterPro" id="IPR038379">
    <property type="entry name" value="SecE_sf"/>
</dbReference>
<keyword evidence="4 9" id="KW-0812">Transmembrane</keyword>
<comment type="subunit">
    <text evidence="9">Component of the Sec protein translocase complex. Heterotrimer consisting of SecY, SecE and SecG subunits. The heterotrimers can form oligomers, although 1 heterotrimer is thought to be able to translocate proteins. Interacts with the ribosome. Interacts with SecDF, and other proteins may be involved. Interacts with SecA.</text>
</comment>
<dbReference type="PROSITE" id="PS01067">
    <property type="entry name" value="SECE_SEC61G"/>
    <property type="match status" value="1"/>
</dbReference>
<dbReference type="GO" id="GO:0006605">
    <property type="term" value="P:protein targeting"/>
    <property type="evidence" value="ECO:0007669"/>
    <property type="project" value="UniProtKB-UniRule"/>
</dbReference>
<keyword evidence="6 9" id="KW-1133">Transmembrane helix</keyword>
<gene>
    <name evidence="9" type="primary">secE</name>
    <name evidence="10" type="ORF">COY96_00505</name>
</gene>
<dbReference type="HAMAP" id="MF_00422">
    <property type="entry name" value="SecE"/>
    <property type="match status" value="1"/>
</dbReference>
<dbReference type="GO" id="GO:0043952">
    <property type="term" value="P:protein transport by the Sec complex"/>
    <property type="evidence" value="ECO:0007669"/>
    <property type="project" value="UniProtKB-UniRule"/>
</dbReference>
<feature type="transmembrane region" description="Helical" evidence="9">
    <location>
        <begin position="30"/>
        <end position="56"/>
    </location>
</feature>
<dbReference type="Gene3D" id="1.20.5.1030">
    <property type="entry name" value="Preprotein translocase secy subunit"/>
    <property type="match status" value="1"/>
</dbReference>
<dbReference type="InterPro" id="IPR001901">
    <property type="entry name" value="Translocase_SecE/Sec61-g"/>
</dbReference>
<dbReference type="Pfam" id="PF00584">
    <property type="entry name" value="SecE"/>
    <property type="match status" value="1"/>
</dbReference>
<dbReference type="EMBL" id="PFKZ01000018">
    <property type="protein sequence ID" value="PIY59673.1"/>
    <property type="molecule type" value="Genomic_DNA"/>
</dbReference>
<evidence type="ECO:0000256" key="1">
    <source>
        <dbReference type="ARBA" id="ARBA00004370"/>
    </source>
</evidence>
<evidence type="ECO:0000256" key="6">
    <source>
        <dbReference type="ARBA" id="ARBA00022989"/>
    </source>
</evidence>
<evidence type="ECO:0000256" key="4">
    <source>
        <dbReference type="ARBA" id="ARBA00022692"/>
    </source>
</evidence>
<dbReference type="PANTHER" id="PTHR33910:SF1">
    <property type="entry name" value="PROTEIN TRANSLOCASE SUBUNIT SECE"/>
    <property type="match status" value="1"/>
</dbReference>
<dbReference type="NCBIfam" id="TIGR00964">
    <property type="entry name" value="secE_bact"/>
    <property type="match status" value="1"/>
</dbReference>
<sequence>MFSKIKSYIIESKQEFKRVNWPTKQETSRMTLVVVILSLATALFLGALDFIFRYLLGKFIL</sequence>
<accession>A0A2M7Q8G0</accession>
<comment type="function">
    <text evidence="9">Essential subunit of the Sec protein translocation channel SecYEG. Clamps together the 2 halves of SecY. May contact the channel plug during translocation.</text>
</comment>
<evidence type="ECO:0000313" key="11">
    <source>
        <dbReference type="Proteomes" id="UP000230363"/>
    </source>
</evidence>
<keyword evidence="8 9" id="KW-0472">Membrane</keyword>
<dbReference type="GO" id="GO:0065002">
    <property type="term" value="P:intracellular protein transmembrane transport"/>
    <property type="evidence" value="ECO:0007669"/>
    <property type="project" value="UniProtKB-UniRule"/>
</dbReference>
<reference evidence="11" key="1">
    <citation type="submission" date="2017-09" db="EMBL/GenBank/DDBJ databases">
        <title>Depth-based differentiation of microbial function through sediment-hosted aquifers and enrichment of novel symbionts in the deep terrestrial subsurface.</title>
        <authorList>
            <person name="Probst A.J."/>
            <person name="Ladd B."/>
            <person name="Jarett J.K."/>
            <person name="Geller-Mcgrath D.E."/>
            <person name="Sieber C.M.K."/>
            <person name="Emerson J.B."/>
            <person name="Anantharaman K."/>
            <person name="Thomas B.C."/>
            <person name="Malmstrom R."/>
            <person name="Stieglmeier M."/>
            <person name="Klingl A."/>
            <person name="Woyke T."/>
            <person name="Ryan C.M."/>
            <person name="Banfield J.F."/>
        </authorList>
    </citation>
    <scope>NUCLEOTIDE SEQUENCE [LARGE SCALE GENOMIC DNA]</scope>
</reference>
<proteinExistence type="inferred from homology"/>
<dbReference type="AlphaFoldDB" id="A0A2M7Q8G0"/>
<comment type="caution">
    <text evidence="10">The sequence shown here is derived from an EMBL/GenBank/DDBJ whole genome shotgun (WGS) entry which is preliminary data.</text>
</comment>
<evidence type="ECO:0000256" key="2">
    <source>
        <dbReference type="ARBA" id="ARBA00022448"/>
    </source>
</evidence>
<keyword evidence="2 9" id="KW-0813">Transport</keyword>
<evidence type="ECO:0000313" key="10">
    <source>
        <dbReference type="EMBL" id="PIY59673.1"/>
    </source>
</evidence>
<keyword evidence="5 9" id="KW-0653">Protein transport</keyword>
<comment type="subcellular location">
    <subcellularLocation>
        <location evidence="9">Cell membrane</location>
        <topology evidence="9">Single-pass membrane protein</topology>
    </subcellularLocation>
    <subcellularLocation>
        <location evidence="1">Membrane</location>
    </subcellularLocation>
</comment>
<organism evidence="10 11">
    <name type="scientific">Candidatus Wolfebacteria bacterium CG_4_10_14_0_8_um_filter_37_11</name>
    <dbReference type="NCBI Taxonomy" id="1975062"/>
    <lineage>
        <taxon>Bacteria</taxon>
        <taxon>Candidatus Wolfeibacteriota</taxon>
    </lineage>
</organism>
<evidence type="ECO:0000256" key="5">
    <source>
        <dbReference type="ARBA" id="ARBA00022927"/>
    </source>
</evidence>
<dbReference type="InterPro" id="IPR005807">
    <property type="entry name" value="SecE_bac"/>
</dbReference>
<dbReference type="Proteomes" id="UP000230363">
    <property type="component" value="Unassembled WGS sequence"/>
</dbReference>
<dbReference type="GO" id="GO:0008320">
    <property type="term" value="F:protein transmembrane transporter activity"/>
    <property type="evidence" value="ECO:0007669"/>
    <property type="project" value="UniProtKB-UniRule"/>
</dbReference>
<comment type="similarity">
    <text evidence="9">Belongs to the SecE/SEC61-gamma family.</text>
</comment>
<dbReference type="PANTHER" id="PTHR33910">
    <property type="entry name" value="PROTEIN TRANSLOCASE SUBUNIT SECE"/>
    <property type="match status" value="1"/>
</dbReference>
<protein>
    <recommendedName>
        <fullName evidence="9">Protein translocase subunit SecE</fullName>
    </recommendedName>
</protein>
<evidence type="ECO:0000256" key="9">
    <source>
        <dbReference type="HAMAP-Rule" id="MF_00422"/>
    </source>
</evidence>
<evidence type="ECO:0000256" key="7">
    <source>
        <dbReference type="ARBA" id="ARBA00023010"/>
    </source>
</evidence>